<dbReference type="RefSeq" id="WP_310654436.1">
    <property type="nucleotide sequence ID" value="NZ_JAPMLA010000009.1"/>
</dbReference>
<evidence type="ECO:0000313" key="3">
    <source>
        <dbReference type="Proteomes" id="UP001259340"/>
    </source>
</evidence>
<dbReference type="AlphaFoldDB" id="A0AAW8NLB4"/>
<gene>
    <name evidence="1" type="ORF">OS133_07175</name>
    <name evidence="2" type="ORF">OS134_11125</name>
</gene>
<sequence>MKNNNHHRPVEESTSQNKSKLKKFFKFADVSTRIYFYAEKFGLLDELGNFDFDLLFQSITDWL</sequence>
<dbReference type="EMBL" id="JAPMLE010000001">
    <property type="protein sequence ID" value="MDR8523471.1"/>
    <property type="molecule type" value="Genomic_DNA"/>
</dbReference>
<protein>
    <submittedName>
        <fullName evidence="1">Uncharacterized protein</fullName>
    </submittedName>
</protein>
<dbReference type="EMBL" id="JAPMLD010000003">
    <property type="protein sequence ID" value="MDW4824610.1"/>
    <property type="molecule type" value="Genomic_DNA"/>
</dbReference>
<dbReference type="Proteomes" id="UP001271263">
    <property type="component" value="Unassembled WGS sequence"/>
</dbReference>
<keyword evidence="4" id="KW-1185">Reference proteome</keyword>
<evidence type="ECO:0000313" key="2">
    <source>
        <dbReference type="EMBL" id="MDW4824610.1"/>
    </source>
</evidence>
<name>A0AAW8NLB4_9GAMM</name>
<dbReference type="Proteomes" id="UP001259340">
    <property type="component" value="Unassembled WGS sequence"/>
</dbReference>
<comment type="caution">
    <text evidence="1">The sequence shown here is derived from an EMBL/GenBank/DDBJ whole genome shotgun (WGS) entry which is preliminary data.</text>
</comment>
<evidence type="ECO:0000313" key="4">
    <source>
        <dbReference type="Proteomes" id="UP001271263"/>
    </source>
</evidence>
<reference evidence="1" key="2">
    <citation type="submission" date="2022-11" db="EMBL/GenBank/DDBJ databases">
        <title>Prophages regulate Shewanella fidelis motility and biofilm formation: implications for gut colonization dynamics in Ciona robusta.</title>
        <authorList>
            <person name="Natarajan O."/>
            <person name="Gibboney S.L."/>
            <person name="Young M.N."/>
            <person name="Lim S.J."/>
            <person name="Pluta N."/>
            <person name="Atkinson C.G.F."/>
            <person name="Leigh B.A."/>
            <person name="Liberti A."/>
            <person name="Kees E."/>
            <person name="Breitbart M."/>
            <person name="Gralnick J."/>
            <person name="Dishaw L.J."/>
        </authorList>
    </citation>
    <scope>NUCLEOTIDE SEQUENCE</scope>
    <source>
        <strain evidence="1">3313</strain>
    </source>
</reference>
<proteinExistence type="predicted"/>
<accession>A0AAW8NLB4</accession>
<organism evidence="1 3">
    <name type="scientific">Shewanella fidelis</name>
    <dbReference type="NCBI Taxonomy" id="173509"/>
    <lineage>
        <taxon>Bacteria</taxon>
        <taxon>Pseudomonadati</taxon>
        <taxon>Pseudomonadota</taxon>
        <taxon>Gammaproteobacteria</taxon>
        <taxon>Alteromonadales</taxon>
        <taxon>Shewanellaceae</taxon>
        <taxon>Shewanella</taxon>
    </lineage>
</organism>
<reference evidence="2 4" key="1">
    <citation type="journal article" date="2022" name="bioRxiv">
        <title>Prophages regulate Shewanella fidelis 3313 motility and biofilm formation: implications for gut colonization dynamics in Ciona robusta.</title>
        <authorList>
            <person name="Natarajan O."/>
            <person name="Gibboney S.L."/>
            <person name="Young M.N."/>
            <person name="Lim S.J."/>
            <person name="Pluta N."/>
            <person name="Atkinson C.G."/>
            <person name="Leigh B.A."/>
            <person name="Liberti A."/>
            <person name="Kees E.D."/>
            <person name="Breitbart M."/>
            <person name="Gralnick J.A."/>
            <person name="Dishaw L.J."/>
        </authorList>
    </citation>
    <scope>NUCLEOTIDE SEQUENCE [LARGE SCALE GENOMIC DNA]</scope>
    <source>
        <strain evidence="2 4">JG4066</strain>
    </source>
</reference>
<evidence type="ECO:0000313" key="1">
    <source>
        <dbReference type="EMBL" id="MDR8523471.1"/>
    </source>
</evidence>